<feature type="compositionally biased region" description="Basic residues" evidence="1">
    <location>
        <begin position="389"/>
        <end position="398"/>
    </location>
</feature>
<accession>K1XKU1</accession>
<feature type="compositionally biased region" description="Acidic residues" evidence="1">
    <location>
        <begin position="1390"/>
        <end position="1402"/>
    </location>
</feature>
<gene>
    <name evidence="2" type="ORF">MBM_00311</name>
</gene>
<feature type="compositionally biased region" description="Polar residues" evidence="1">
    <location>
        <begin position="269"/>
        <end position="316"/>
    </location>
</feature>
<dbReference type="OrthoDB" id="3556655at2759"/>
<feature type="region of interest" description="Disordered" evidence="1">
    <location>
        <begin position="521"/>
        <end position="542"/>
    </location>
</feature>
<dbReference type="InParanoid" id="K1XKU1"/>
<feature type="region of interest" description="Disordered" evidence="1">
    <location>
        <begin position="1038"/>
        <end position="1443"/>
    </location>
</feature>
<evidence type="ECO:0000313" key="3">
    <source>
        <dbReference type="Proteomes" id="UP000006753"/>
    </source>
</evidence>
<evidence type="ECO:0000256" key="1">
    <source>
        <dbReference type="SAM" id="MobiDB-lite"/>
    </source>
</evidence>
<feature type="region of interest" description="Disordered" evidence="1">
    <location>
        <begin position="762"/>
        <end position="789"/>
    </location>
</feature>
<dbReference type="Proteomes" id="UP000006753">
    <property type="component" value="Unassembled WGS sequence"/>
</dbReference>
<feature type="compositionally biased region" description="Polar residues" evidence="1">
    <location>
        <begin position="114"/>
        <end position="126"/>
    </location>
</feature>
<feature type="compositionally biased region" description="Basic and acidic residues" evidence="1">
    <location>
        <begin position="24"/>
        <end position="36"/>
    </location>
</feature>
<reference evidence="2 3" key="1">
    <citation type="journal article" date="2012" name="BMC Genomics">
        <title>Sequencing the genome of Marssonina brunnea reveals fungus-poplar co-evolution.</title>
        <authorList>
            <person name="Zhu S."/>
            <person name="Cao Y.-Z."/>
            <person name="Jiang C."/>
            <person name="Tan B.-Y."/>
            <person name="Wang Z."/>
            <person name="Feng S."/>
            <person name="Zhang L."/>
            <person name="Su X.-H."/>
            <person name="Brejova B."/>
            <person name="Vinar T."/>
            <person name="Xu M."/>
            <person name="Wang M.-X."/>
            <person name="Zhang S.-G."/>
            <person name="Huang M.-R."/>
            <person name="Wu R."/>
            <person name="Zhou Y."/>
        </authorList>
    </citation>
    <scope>NUCLEOTIDE SEQUENCE [LARGE SCALE GENOMIC DNA]</scope>
    <source>
        <strain evidence="2 3">MB_m1</strain>
    </source>
</reference>
<feature type="region of interest" description="Disordered" evidence="1">
    <location>
        <begin position="101"/>
        <end position="126"/>
    </location>
</feature>
<feature type="compositionally biased region" description="Acidic residues" evidence="1">
    <location>
        <begin position="1416"/>
        <end position="1428"/>
    </location>
</feature>
<feature type="compositionally biased region" description="Low complexity" evidence="1">
    <location>
        <begin position="1169"/>
        <end position="1194"/>
    </location>
</feature>
<feature type="compositionally biased region" description="Low complexity" evidence="1">
    <location>
        <begin position="780"/>
        <end position="789"/>
    </location>
</feature>
<feature type="compositionally biased region" description="Pro residues" evidence="1">
    <location>
        <begin position="1107"/>
        <end position="1117"/>
    </location>
</feature>
<dbReference type="HOGENOM" id="CLU_240807_0_0_1"/>
<organism evidence="2 3">
    <name type="scientific">Marssonina brunnea f. sp. multigermtubi (strain MB_m1)</name>
    <name type="common">Marssonina leaf spot fungus</name>
    <dbReference type="NCBI Taxonomy" id="1072389"/>
    <lineage>
        <taxon>Eukaryota</taxon>
        <taxon>Fungi</taxon>
        <taxon>Dikarya</taxon>
        <taxon>Ascomycota</taxon>
        <taxon>Pezizomycotina</taxon>
        <taxon>Leotiomycetes</taxon>
        <taxon>Helotiales</taxon>
        <taxon>Drepanopezizaceae</taxon>
        <taxon>Drepanopeziza</taxon>
    </lineage>
</organism>
<feature type="compositionally biased region" description="Basic and acidic residues" evidence="1">
    <location>
        <begin position="832"/>
        <end position="850"/>
    </location>
</feature>
<feature type="region of interest" description="Disordered" evidence="1">
    <location>
        <begin position="208"/>
        <end position="344"/>
    </location>
</feature>
<feature type="region of interest" description="Disordered" evidence="1">
    <location>
        <begin position="863"/>
        <end position="1017"/>
    </location>
</feature>
<feature type="region of interest" description="Disordered" evidence="1">
    <location>
        <begin position="1"/>
        <end position="50"/>
    </location>
</feature>
<name>K1XKU1_MARBU</name>
<feature type="compositionally biased region" description="Low complexity" evidence="1">
    <location>
        <begin position="577"/>
        <end position="589"/>
    </location>
</feature>
<feature type="compositionally biased region" description="Acidic residues" evidence="1">
    <location>
        <begin position="1366"/>
        <end position="1376"/>
    </location>
</feature>
<feature type="compositionally biased region" description="Polar residues" evidence="1">
    <location>
        <begin position="234"/>
        <end position="253"/>
    </location>
</feature>
<proteinExistence type="predicted"/>
<feature type="region of interest" description="Disordered" evidence="1">
    <location>
        <begin position="389"/>
        <end position="446"/>
    </location>
</feature>
<protein>
    <submittedName>
        <fullName evidence="2">Uncharacterized protein</fullName>
    </submittedName>
</protein>
<dbReference type="OMA" id="GHPKYDY"/>
<feature type="region of interest" description="Disordered" evidence="1">
    <location>
        <begin position="555"/>
        <end position="589"/>
    </location>
</feature>
<feature type="compositionally biased region" description="Basic and acidic residues" evidence="1">
    <location>
        <begin position="1047"/>
        <end position="1072"/>
    </location>
</feature>
<evidence type="ECO:0000313" key="2">
    <source>
        <dbReference type="EMBL" id="EKD21198.1"/>
    </source>
</evidence>
<feature type="compositionally biased region" description="Basic and acidic residues" evidence="1">
    <location>
        <begin position="1197"/>
        <end position="1224"/>
    </location>
</feature>
<feature type="region of interest" description="Disordered" evidence="1">
    <location>
        <begin position="824"/>
        <end position="850"/>
    </location>
</feature>
<dbReference type="KEGG" id="mbe:MBM_00311"/>
<dbReference type="STRING" id="1072389.K1XKU1"/>
<feature type="compositionally biased region" description="Basic and acidic residues" evidence="1">
    <location>
        <begin position="863"/>
        <end position="961"/>
    </location>
</feature>
<feature type="compositionally biased region" description="Basic and acidic residues" evidence="1">
    <location>
        <begin position="1118"/>
        <end position="1141"/>
    </location>
</feature>
<dbReference type="EMBL" id="JH921428">
    <property type="protein sequence ID" value="EKD21198.1"/>
    <property type="molecule type" value="Genomic_DNA"/>
</dbReference>
<keyword evidence="3" id="KW-1185">Reference proteome</keyword>
<feature type="compositionally biased region" description="Basic and acidic residues" evidence="1">
    <location>
        <begin position="1232"/>
        <end position="1304"/>
    </location>
</feature>
<sequence length="1703" mass="191238">MDQQAAPIEDGQHLENCQLPSVQDGHDAYNPDRIEPRAWSQAHSPAKDLRPVLEANGKQAHFRYRESHTAARNSSPPSLRALASEDRNYYRMNDQYEVKDPAHFGLRGPKRHASPTTQEGSSKRQQMTYDRAHGVMDPTDTLSDVSDEIDVYDELNEEPEGHQYDTNTARARPNWRVPPDVPAQVQHIEQLHPYHDSQQLDINLINSRRQPEPPYMPFQQPSPSRQPALPSYEQLCSRQNTPSQQHLPSFYQQQDRRPNTPPRQAPGQLYQQIASSQNNPSRQNRTPQQLSAQRPTSPQAQHYQIGQKSAQQIRSQSRPRRTLARAPSVQAPQARNSSHIDMEEERVNDMSLERGMEPEHTTPRSLHQAGGPRVIDGIRHPEEIIGRARGTHRGHSARSHPFGSPLYAHSGLDPPRSRLDESSPTKGQFDDNSLEDMGSQDASEEVEQVRLLFEPSFRVPRMSVSRHMGPEPQSSFSRAQSEQLLDYVVNPTTFSTPQYHSQFSGISKNKRQLLSEIGDSRGYVANPSSQGGTAGPSAAPQLPSVFRPIQQYEECPAVQMPSTPPRSRREIPVDTPSMQRDQSQSRMSSARQSARIINQGFQNQSAHFRSNHVDGADEEMQENRVPWTGRSIEPARELHAPETPVRVSPQGSPQRGGNFYDGGPVTDSLINAYLFPLKRSAQSKHQDPNAGIDMATNVLPKGSLFGKKSSFKVQAPKAETIKPETPESSVRLTSGRGLEVYIDLCTPPSTARPVPMKDRLTPAAAAKKPAPARPIRTKKPAASAAPVPVKKVPKIKEPVVDPESLRQQRAAEIIVEKELKGRLGEPQYDQVAEDKKVAEARAASQREREEKLAALLRKEEAAKVAEEEKQKRLQEEAAKRKIEKEQEEERKKIKRDAERRKQQVLEQQEKEILRKKAEERIRATRIKEAEEQRQKEVVKQRAKHAEAQELAKVKARQEQARKQAATLSASKLPPVPEAQPADNSNGDDIERDFESLFVEEVADPPAAAPEVKLPSTNKQEVYGSKTAFLENAAKVFAQSASTSTYRANRDAEDAKLAAERAKAAREKLDARWKAKTQASKPDPPRPAVTEKPKPPPRPEPATEESRPPPPPTKAPPAPKKDRPPPKPKVKPEPKPTSRSRAEVNSNFDSESSSSSGPGPTGRSLDDFAPKPSLSGLPGSLKSSGGSKTKPKSPQGPKPKEYAHKVKLISELEREELEKAENEKRSLKRKTTDKRNREHQQAEERRKRDEKAREKKVQELTDTAEKNGAKLTEKELNKQVDKFMEKREKQLEKRRINHRMKENGGDHTALAPQSQQDAESDDESLSPDTKLRRHIQREFKIAQSALGVTQQAMPFDRSKGTIAEYSDPSDEDEEEESFTNSYEPPRAAAVESDESEEDPDNEPEAFVAKPPSKESQDTESEEDSDDADTELSSPPPQMGTYSKAIDEDQRREFNGHLSSMINIPNPSRSRLVYLYQVMKHETTRSDDDKDDQIEVQMVEQFLSQKDANQCARDLATKYRNPDPAVSMAAPHKSITERFTEKGLFKAIFVHDDLHQTLIFIKTITKLSSEFPPEALAHMPTRLPPQAWSVMLYKTTRTTNSATGEVEVQKSSSQQLSCFSILQMANFEACKQLIEMVKPASADDVELMRDHDQNAAQMRESREDFDRAELPFELELEISGGDAVRLGATEIEVKVEPFEIQGPLN</sequence>